<dbReference type="EMBL" id="OUNC01000028">
    <property type="protein sequence ID" value="SPP28967.1"/>
    <property type="molecule type" value="Genomic_DNA"/>
</dbReference>
<evidence type="ECO:0000313" key="3">
    <source>
        <dbReference type="EMBL" id="SPP28967.1"/>
    </source>
</evidence>
<keyword evidence="4" id="KW-1185">Reference proteome</keyword>
<reference evidence="2 4" key="1">
    <citation type="submission" date="2017-09" db="EMBL/GenBank/DDBJ databases">
        <title>Complete Genome Sequences of Two Strains of the Meat Spoilage Bacterium Brochothrix thermosphacta Isolated from Ground Chicken.</title>
        <authorList>
            <person name="Paoli G.C."/>
            <person name="Wijey C."/>
            <person name="Chen C.-Y."/>
            <person name="Nguyen L."/>
            <person name="Yan X."/>
            <person name="Irwin P.L."/>
        </authorList>
    </citation>
    <scope>NUCLEOTIDE SEQUENCE [LARGE SCALE GENOMIC DNA]</scope>
    <source>
        <strain evidence="2 4">BI</strain>
    </source>
</reference>
<keyword evidence="1" id="KW-0472">Membrane</keyword>
<keyword evidence="1" id="KW-1133">Transmembrane helix</keyword>
<evidence type="ECO:0000256" key="1">
    <source>
        <dbReference type="SAM" id="Phobius"/>
    </source>
</evidence>
<sequence length="61" mass="6786">MKGLLLAAFIAFAVTITGETFFTIPTENPQRVFFFVGEFVITIVIYSALTAIIDKIKKKNS</sequence>
<dbReference type="KEGG" id="bths:CNY62_11515"/>
<accession>A0A1D2JXH6</accession>
<dbReference type="AlphaFoldDB" id="A0A1D2JXH6"/>
<proteinExistence type="predicted"/>
<dbReference type="Proteomes" id="UP000243591">
    <property type="component" value="Chromosome"/>
</dbReference>
<evidence type="ECO:0000313" key="2">
    <source>
        <dbReference type="EMBL" id="ATF26934.1"/>
    </source>
</evidence>
<dbReference type="Proteomes" id="UP000270190">
    <property type="component" value="Unassembled WGS sequence"/>
</dbReference>
<reference evidence="5" key="3">
    <citation type="submission" date="2018-04" db="EMBL/GenBank/DDBJ databases">
        <authorList>
            <person name="Illikoud N."/>
        </authorList>
    </citation>
    <scope>NUCLEOTIDE SEQUENCE [LARGE SCALE GENOMIC DNA]</scope>
</reference>
<reference evidence="3" key="2">
    <citation type="submission" date="2018-04" db="EMBL/GenBank/DDBJ databases">
        <authorList>
            <person name="Go L.Y."/>
            <person name="Mitchell J.A."/>
        </authorList>
    </citation>
    <scope>NUCLEOTIDE SEQUENCE</scope>
    <source>
        <strain evidence="3">BSAS1 3</strain>
    </source>
</reference>
<dbReference type="STRING" id="2756.BFR44_04570"/>
<evidence type="ECO:0000313" key="5">
    <source>
        <dbReference type="Proteomes" id="UP000270190"/>
    </source>
</evidence>
<gene>
    <name evidence="3" type="ORF">BTBSAS_340002</name>
    <name evidence="2" type="ORF">CNY62_11515</name>
</gene>
<protein>
    <submittedName>
        <fullName evidence="2">Uncharacterized protein</fullName>
    </submittedName>
</protein>
<keyword evidence="1" id="KW-0812">Transmembrane</keyword>
<name>A0A1D2JXH6_BROTH</name>
<feature type="transmembrane region" description="Helical" evidence="1">
    <location>
        <begin position="34"/>
        <end position="53"/>
    </location>
</feature>
<dbReference type="EMBL" id="CP023483">
    <property type="protein sequence ID" value="ATF26934.1"/>
    <property type="molecule type" value="Genomic_DNA"/>
</dbReference>
<evidence type="ECO:0000313" key="4">
    <source>
        <dbReference type="Proteomes" id="UP000243591"/>
    </source>
</evidence>
<organism evidence="2 4">
    <name type="scientific">Brochothrix thermosphacta</name>
    <name type="common">Microbacterium thermosphactum</name>
    <dbReference type="NCBI Taxonomy" id="2756"/>
    <lineage>
        <taxon>Bacteria</taxon>
        <taxon>Bacillati</taxon>
        <taxon>Bacillota</taxon>
        <taxon>Bacilli</taxon>
        <taxon>Bacillales</taxon>
        <taxon>Listeriaceae</taxon>
        <taxon>Brochothrix</taxon>
    </lineage>
</organism>